<name>A0A1V0SB35_9VIRU</name>
<dbReference type="InterPro" id="IPR000380">
    <property type="entry name" value="Topo_IA"/>
</dbReference>
<dbReference type="PANTHER" id="PTHR42785">
    <property type="entry name" value="DNA TOPOISOMERASE, TYPE IA, CORE"/>
    <property type="match status" value="1"/>
</dbReference>
<evidence type="ECO:0000256" key="8">
    <source>
        <dbReference type="ARBA" id="ARBA00023235"/>
    </source>
</evidence>
<evidence type="ECO:0000259" key="11">
    <source>
        <dbReference type="PROSITE" id="PS52039"/>
    </source>
</evidence>
<keyword evidence="8 12" id="KW-0413">Isomerase</keyword>
<feature type="region of interest" description="Disordered" evidence="9">
    <location>
        <begin position="229"/>
        <end position="278"/>
    </location>
</feature>
<dbReference type="HAMAP" id="MF_00952">
    <property type="entry name" value="Topoisom_1_prok"/>
    <property type="match status" value="1"/>
</dbReference>
<feature type="compositionally biased region" description="Basic and acidic residues" evidence="9">
    <location>
        <begin position="394"/>
        <end position="406"/>
    </location>
</feature>
<dbReference type="GO" id="GO:0003677">
    <property type="term" value="F:DNA binding"/>
    <property type="evidence" value="ECO:0007669"/>
    <property type="project" value="UniProtKB-KW"/>
</dbReference>
<feature type="domain" description="Toprim" evidence="10">
    <location>
        <begin position="3"/>
        <end position="120"/>
    </location>
</feature>
<sequence length="886" mass="101536">MKKTLVLLESPAKIKKMKSILGDKYEVMASVGHIMDLKSNCLSIDVKNNFKPEYVVDTKSNGNFKSKAQIVKELQAAAKKSCDVLLATDEDREGEMIAWCLAEVLKLKDPKRITFNSITKKDVMNAVQNPRKIDNDLVDAQKARRILDRIVGFELSGILWGAMSSNSFSGDKNSSLSAGRVQSVVVKIIVDKEKEIEDFFKTDALTFFKFSGLFNSNLKAVLYKQRVKEEQENDDDEQLEEELEEQEEDEVEEEEEELEEEQEEQLEEEEYNSTRAKGDIVKVNTEKEAREIMKKITESKFKVKDITERESKRNPSAPFITSTLQQEAATKLGFSVQKTMRAAQNLYEAGHITYMRTDSVSLSEEAMNNIKKYIIENYGKEYHRQMNYKSKSKNSQEAHEAIRPTEIDTEEVEEKDKIGVDEVRLYDLIWKRTVASQMSPAIVNVVDIIIEISKLINYYFLGRTERVVFMGYLKVYNMRDIENEEEEEIKIKVPKKGELLKVNNVTCQQDYEKPDLRYNEASLVKKLDKLGIGRPSTYASNITTIQKRGYVEVKKIDGVKKTVLSLMWSGEGKNIKENKKETLLGKENNKLVPTEKGIKVNEFLEKNFSKILDYKFTSNMEEELDVIAEGKKKWYKVLEEFYKEFHPIVEKLKTASVPRNDENLRILGKDPKTNEEIGVTIKKYGPVAVRKINDKKPEYVSIKPPLKPETITLKEALKLFEYPKKLGILGKESVMLNNGMYGLYITCGDTKINLSKNEEYKNKTDLTFEEAKKLVEDDKKTYIWKGSDEKAQYVIMNGPYGHYIKTLDKSGKKQPFVSLPKDVEIEKINLDIIRNIISKSKKLKKTATKTTTKSATKPTTKPTTKSAAKAATKATNKKIIVKGKKI</sequence>
<dbReference type="CDD" id="cd00186">
    <property type="entry name" value="TOP1Ac"/>
    <property type="match status" value="1"/>
</dbReference>
<dbReference type="SMART" id="SM00493">
    <property type="entry name" value="TOPRIM"/>
    <property type="match status" value="1"/>
</dbReference>
<dbReference type="PANTHER" id="PTHR42785:SF1">
    <property type="entry name" value="DNA TOPOISOMERASE"/>
    <property type="match status" value="1"/>
</dbReference>
<evidence type="ECO:0000259" key="10">
    <source>
        <dbReference type="PROSITE" id="PS50880"/>
    </source>
</evidence>
<dbReference type="InterPro" id="IPR025589">
    <property type="entry name" value="Toprim_C_rpt"/>
</dbReference>
<dbReference type="InterPro" id="IPR013824">
    <property type="entry name" value="Topo_IA_cen_sub1"/>
</dbReference>
<protein>
    <recommendedName>
        <fullName evidence="3">DNA topoisomerase</fullName>
        <ecNumber evidence="3">5.6.2.1</ecNumber>
    </recommendedName>
</protein>
<dbReference type="InterPro" id="IPR028612">
    <property type="entry name" value="Topoisom_1_IA"/>
</dbReference>
<dbReference type="Gene3D" id="1.10.290.10">
    <property type="entry name" value="Topoisomerase I, domain 4"/>
    <property type="match status" value="1"/>
</dbReference>
<evidence type="ECO:0000256" key="1">
    <source>
        <dbReference type="ARBA" id="ARBA00000213"/>
    </source>
</evidence>
<dbReference type="InterPro" id="IPR003602">
    <property type="entry name" value="Topo_IA_DNA-bd_dom"/>
</dbReference>
<dbReference type="Pfam" id="PF13368">
    <property type="entry name" value="Toprim_C_rpt"/>
    <property type="match status" value="1"/>
</dbReference>
<evidence type="ECO:0000256" key="3">
    <source>
        <dbReference type="ARBA" id="ARBA00012891"/>
    </source>
</evidence>
<dbReference type="PROSITE" id="PS52039">
    <property type="entry name" value="TOPO_IA_2"/>
    <property type="match status" value="1"/>
</dbReference>
<proteinExistence type="inferred from homology"/>
<dbReference type="EMBL" id="KY684083">
    <property type="protein sequence ID" value="ARF08925.1"/>
    <property type="molecule type" value="Genomic_DNA"/>
</dbReference>
<dbReference type="InterPro" id="IPR013497">
    <property type="entry name" value="Topo_IA_cen"/>
</dbReference>
<reference evidence="12" key="1">
    <citation type="journal article" date="2017" name="Science">
        <title>Giant viruses with an expanded complement of translation system components.</title>
        <authorList>
            <person name="Schulz F."/>
            <person name="Yutin N."/>
            <person name="Ivanova N.N."/>
            <person name="Ortega D.R."/>
            <person name="Lee T.K."/>
            <person name="Vierheilig J."/>
            <person name="Daims H."/>
            <person name="Horn M."/>
            <person name="Wagner M."/>
            <person name="Jensen G.J."/>
            <person name="Kyrpides N.C."/>
            <person name="Koonin E.V."/>
            <person name="Woyke T."/>
        </authorList>
    </citation>
    <scope>NUCLEOTIDE SEQUENCE</scope>
    <source>
        <strain evidence="12">CTV1</strain>
    </source>
</reference>
<dbReference type="InterPro" id="IPR013825">
    <property type="entry name" value="Topo_IA_cen_sub2"/>
</dbReference>
<dbReference type="InterPro" id="IPR023405">
    <property type="entry name" value="Topo_IA_core_domain"/>
</dbReference>
<dbReference type="Gene3D" id="1.10.460.10">
    <property type="entry name" value="Topoisomerase I, domain 2"/>
    <property type="match status" value="2"/>
</dbReference>
<dbReference type="InterPro" id="IPR005733">
    <property type="entry name" value="TopoI_bac-type"/>
</dbReference>
<comment type="similarity">
    <text evidence="2">Belongs to the type IA topoisomerase family.</text>
</comment>
<dbReference type="GO" id="GO:0046872">
    <property type="term" value="F:metal ion binding"/>
    <property type="evidence" value="ECO:0007669"/>
    <property type="project" value="UniProtKB-KW"/>
</dbReference>
<dbReference type="GO" id="GO:0003917">
    <property type="term" value="F:DNA topoisomerase type I (single strand cut, ATP-independent) activity"/>
    <property type="evidence" value="ECO:0007669"/>
    <property type="project" value="UniProtKB-EC"/>
</dbReference>
<dbReference type="Pfam" id="PF01751">
    <property type="entry name" value="Toprim"/>
    <property type="match status" value="1"/>
</dbReference>
<accession>A0A1V0SB35</accession>
<dbReference type="InterPro" id="IPR013826">
    <property type="entry name" value="Topo_IA_cen_sub3"/>
</dbReference>
<evidence type="ECO:0000313" key="12">
    <source>
        <dbReference type="EMBL" id="ARF08925.1"/>
    </source>
</evidence>
<evidence type="ECO:0000256" key="7">
    <source>
        <dbReference type="ARBA" id="ARBA00023125"/>
    </source>
</evidence>
<organism evidence="12">
    <name type="scientific">Catovirus CTV1</name>
    <dbReference type="NCBI Taxonomy" id="1977631"/>
    <lineage>
        <taxon>Viruses</taxon>
        <taxon>Varidnaviria</taxon>
        <taxon>Bamfordvirae</taxon>
        <taxon>Nucleocytoviricota</taxon>
        <taxon>Megaviricetes</taxon>
        <taxon>Imitervirales</taxon>
        <taxon>Mimiviridae</taxon>
        <taxon>Klosneuvirinae</taxon>
        <taxon>Catovirus</taxon>
    </lineage>
</organism>
<evidence type="ECO:0000256" key="6">
    <source>
        <dbReference type="ARBA" id="ARBA00023029"/>
    </source>
</evidence>
<evidence type="ECO:0000256" key="9">
    <source>
        <dbReference type="SAM" id="MobiDB-lite"/>
    </source>
</evidence>
<evidence type="ECO:0000256" key="5">
    <source>
        <dbReference type="ARBA" id="ARBA00022842"/>
    </source>
</evidence>
<dbReference type="InterPro" id="IPR006171">
    <property type="entry name" value="TOPRIM_dom"/>
</dbReference>
<dbReference type="GO" id="GO:0006265">
    <property type="term" value="P:DNA topological change"/>
    <property type="evidence" value="ECO:0007669"/>
    <property type="project" value="InterPro"/>
</dbReference>
<feature type="region of interest" description="Disordered" evidence="9">
    <location>
        <begin position="847"/>
        <end position="874"/>
    </location>
</feature>
<feature type="domain" description="Topo IA-type catalytic" evidence="11">
    <location>
        <begin position="134"/>
        <end position="649"/>
    </location>
</feature>
<dbReference type="Gene3D" id="3.40.50.140">
    <property type="match status" value="1"/>
</dbReference>
<comment type="catalytic activity">
    <reaction evidence="1">
        <text>ATP-independent breakage of single-stranded DNA, followed by passage and rejoining.</text>
        <dbReference type="EC" id="5.6.2.1"/>
    </reaction>
</comment>
<dbReference type="InterPro" id="IPR023406">
    <property type="entry name" value="Topo_IA_AS"/>
</dbReference>
<evidence type="ECO:0000256" key="4">
    <source>
        <dbReference type="ARBA" id="ARBA00022723"/>
    </source>
</evidence>
<keyword evidence="5" id="KW-0460">Magnesium</keyword>
<dbReference type="Gene3D" id="2.70.20.10">
    <property type="entry name" value="Topoisomerase I, domain 3"/>
    <property type="match status" value="1"/>
</dbReference>
<keyword evidence="7" id="KW-0238">DNA-binding</keyword>
<evidence type="ECO:0000256" key="2">
    <source>
        <dbReference type="ARBA" id="ARBA00009446"/>
    </source>
</evidence>
<keyword evidence="4" id="KW-0479">Metal-binding</keyword>
<keyword evidence="6" id="KW-0799">Topoisomerase</keyword>
<dbReference type="PROSITE" id="PS00396">
    <property type="entry name" value="TOPO_IA_1"/>
    <property type="match status" value="1"/>
</dbReference>
<dbReference type="PRINTS" id="PR00417">
    <property type="entry name" value="PRTPISMRASEI"/>
</dbReference>
<dbReference type="SMART" id="SM00436">
    <property type="entry name" value="TOP1Bc"/>
    <property type="match status" value="1"/>
</dbReference>
<dbReference type="InterPro" id="IPR003601">
    <property type="entry name" value="Topo_IA_2"/>
</dbReference>
<dbReference type="EC" id="5.6.2.1" evidence="3"/>
<dbReference type="PROSITE" id="PS50880">
    <property type="entry name" value="TOPRIM"/>
    <property type="match status" value="1"/>
</dbReference>
<dbReference type="SMART" id="SM00437">
    <property type="entry name" value="TOP1Ac"/>
    <property type="match status" value="1"/>
</dbReference>
<dbReference type="SUPFAM" id="SSF56712">
    <property type="entry name" value="Prokaryotic type I DNA topoisomerase"/>
    <property type="match status" value="1"/>
</dbReference>
<gene>
    <name evidence="12" type="ORF">Catovirus_1_975</name>
</gene>
<feature type="compositionally biased region" description="Low complexity" evidence="9">
    <location>
        <begin position="848"/>
        <end position="874"/>
    </location>
</feature>
<feature type="compositionally biased region" description="Acidic residues" evidence="9">
    <location>
        <begin position="231"/>
        <end position="271"/>
    </location>
</feature>
<feature type="region of interest" description="Disordered" evidence="9">
    <location>
        <begin position="390"/>
        <end position="409"/>
    </location>
</feature>
<dbReference type="Pfam" id="PF01131">
    <property type="entry name" value="Topoisom_bac"/>
    <property type="match status" value="2"/>
</dbReference>
<dbReference type="NCBIfam" id="TIGR01051">
    <property type="entry name" value="topA_bact"/>
    <property type="match status" value="1"/>
</dbReference>